<protein>
    <recommendedName>
        <fullName evidence="1">Amine oxidase domain-containing protein</fullName>
    </recommendedName>
</protein>
<gene>
    <name evidence="2" type="ORF">B0J13DRAFT_550973</name>
</gene>
<dbReference type="PANTHER" id="PTHR10742:SF414">
    <property type="entry name" value="CONTAINING AMINE OXIDASE, PUTATIVE (AFU_ORTHOLOGUE AFUA_3G12150)-RELATED"/>
    <property type="match status" value="1"/>
</dbReference>
<dbReference type="Gene3D" id="3.50.50.60">
    <property type="entry name" value="FAD/NAD(P)-binding domain"/>
    <property type="match status" value="1"/>
</dbReference>
<dbReference type="InterPro" id="IPR050281">
    <property type="entry name" value="Flavin_monoamine_oxidase"/>
</dbReference>
<evidence type="ECO:0000259" key="1">
    <source>
        <dbReference type="Pfam" id="PF01593"/>
    </source>
</evidence>
<dbReference type="GO" id="GO:0050660">
    <property type="term" value="F:flavin adenine dinucleotide binding"/>
    <property type="evidence" value="ECO:0007669"/>
    <property type="project" value="TreeGrafter"/>
</dbReference>
<comment type="caution">
    <text evidence="2">The sequence shown here is derived from an EMBL/GenBank/DDBJ whole genome shotgun (WGS) entry which is preliminary data.</text>
</comment>
<evidence type="ECO:0000313" key="3">
    <source>
        <dbReference type="Proteomes" id="UP000717696"/>
    </source>
</evidence>
<feature type="domain" description="Amine oxidase" evidence="1">
    <location>
        <begin position="81"/>
        <end position="540"/>
    </location>
</feature>
<dbReference type="GO" id="GO:0016491">
    <property type="term" value="F:oxidoreductase activity"/>
    <property type="evidence" value="ECO:0007669"/>
    <property type="project" value="InterPro"/>
</dbReference>
<dbReference type="OrthoDB" id="5046242at2759"/>
<name>A0A9P9J5S2_9HYPO</name>
<dbReference type="AlphaFoldDB" id="A0A9P9J5S2"/>
<reference evidence="2" key="1">
    <citation type="journal article" date="2021" name="Nat. Commun.">
        <title>Genetic determinants of endophytism in the Arabidopsis root mycobiome.</title>
        <authorList>
            <person name="Mesny F."/>
            <person name="Miyauchi S."/>
            <person name="Thiergart T."/>
            <person name="Pickel B."/>
            <person name="Atanasova L."/>
            <person name="Karlsson M."/>
            <person name="Huettel B."/>
            <person name="Barry K.W."/>
            <person name="Haridas S."/>
            <person name="Chen C."/>
            <person name="Bauer D."/>
            <person name="Andreopoulos W."/>
            <person name="Pangilinan J."/>
            <person name="LaButti K."/>
            <person name="Riley R."/>
            <person name="Lipzen A."/>
            <person name="Clum A."/>
            <person name="Drula E."/>
            <person name="Henrissat B."/>
            <person name="Kohler A."/>
            <person name="Grigoriev I.V."/>
            <person name="Martin F.M."/>
            <person name="Hacquard S."/>
        </authorList>
    </citation>
    <scope>NUCLEOTIDE SEQUENCE</scope>
    <source>
        <strain evidence="2">MPI-CAGE-AT-0021</strain>
    </source>
</reference>
<dbReference type="Gene3D" id="3.90.660.10">
    <property type="match status" value="1"/>
</dbReference>
<proteinExistence type="predicted"/>
<dbReference type="InterPro" id="IPR002937">
    <property type="entry name" value="Amino_oxidase"/>
</dbReference>
<accession>A0A9P9J5S2</accession>
<dbReference type="Proteomes" id="UP000717696">
    <property type="component" value="Unassembled WGS sequence"/>
</dbReference>
<dbReference type="PRINTS" id="PR00419">
    <property type="entry name" value="ADXRDTASE"/>
</dbReference>
<dbReference type="SUPFAM" id="SSF51905">
    <property type="entry name" value="FAD/NAD(P)-binding domain"/>
    <property type="match status" value="1"/>
</dbReference>
<evidence type="ECO:0000313" key="2">
    <source>
        <dbReference type="EMBL" id="KAH7149238.1"/>
    </source>
</evidence>
<dbReference type="PANTHER" id="PTHR10742">
    <property type="entry name" value="FLAVIN MONOAMINE OXIDASE"/>
    <property type="match status" value="1"/>
</dbReference>
<dbReference type="GO" id="GO:0003682">
    <property type="term" value="F:chromatin binding"/>
    <property type="evidence" value="ECO:0007669"/>
    <property type="project" value="TreeGrafter"/>
</dbReference>
<dbReference type="EMBL" id="JAGMUU010000007">
    <property type="protein sequence ID" value="KAH7149238.1"/>
    <property type="molecule type" value="Genomic_DNA"/>
</dbReference>
<dbReference type="InterPro" id="IPR036188">
    <property type="entry name" value="FAD/NAD-bd_sf"/>
</dbReference>
<dbReference type="SUPFAM" id="SSF54373">
    <property type="entry name" value="FAD-linked reductases, C-terminal domain"/>
    <property type="match status" value="1"/>
</dbReference>
<dbReference type="GO" id="GO:0006338">
    <property type="term" value="P:chromatin remodeling"/>
    <property type="evidence" value="ECO:0007669"/>
    <property type="project" value="TreeGrafter"/>
</dbReference>
<dbReference type="Pfam" id="PF01593">
    <property type="entry name" value="Amino_oxidase"/>
    <property type="match status" value="1"/>
</dbReference>
<organism evidence="2 3">
    <name type="scientific">Dactylonectria estremocensis</name>
    <dbReference type="NCBI Taxonomy" id="1079267"/>
    <lineage>
        <taxon>Eukaryota</taxon>
        <taxon>Fungi</taxon>
        <taxon>Dikarya</taxon>
        <taxon>Ascomycota</taxon>
        <taxon>Pezizomycotina</taxon>
        <taxon>Sordariomycetes</taxon>
        <taxon>Hypocreomycetidae</taxon>
        <taxon>Hypocreales</taxon>
        <taxon>Nectriaceae</taxon>
        <taxon>Dactylonectria</taxon>
    </lineage>
</organism>
<sequence length="557" mass="62954">MRLLQIAAGFSSIIRRPLFTYPSRRNSSRIYQDLRSIRLNSLVDRDQDQLLEKFSTMEGFEQRTKGDLASKPHVAVVGAGLAGLRCADVLLQYGFKVTVVEARDRIGGRLHQETLPNGHLVDVGPNWIHGTTDNPMLDIAKQTNTAVGSWDTRSYVFDQAGDLFDVDEGEAYTTLMWEIVQAAFKHSNKSYKDIHHDESLHDFFRQKVVEKIPDTEKDYDKKRKTIMQMSEMWGAFIGSPIFKQSLKFFWMEECIEGENLFCAGTYKKVLDAIAKPVLDGAEIKFKTKVQGISYRRDPEEKVKIQVEGGQTLGFDEVVVTTPLGWLKRNLDAFEPELPARMTKAIEAISYGCLEKVYISFPSAFWLTPAGEERRVHGFVQWISPNYAAESNPKQWNQEVVDLASLSPETSHPTLLFYTYGEQSQYITSHIAGLSSKEKDDFLLDFFKPYYSRLPHYSESDINCKPTGFMASDWLHDELAGFGSYSNFQVGLENGDDDIRTMREGLPNQGLWLAGEHTAPFVGLGTATGAYWSGESVGRRIAESHGRTKRRSLGLGNL</sequence>
<keyword evidence="3" id="KW-1185">Reference proteome</keyword>